<feature type="non-terminal residue" evidence="3">
    <location>
        <position position="1"/>
    </location>
</feature>
<proteinExistence type="predicted"/>
<accession>A0AAD6S3J6</accession>
<name>A0AAD6S3J6_9AGAR</name>
<keyword evidence="4" id="KW-1185">Reference proteome</keyword>
<evidence type="ECO:0000313" key="3">
    <source>
        <dbReference type="EMBL" id="KAJ7019270.1"/>
    </source>
</evidence>
<sequence length="301" mass="33776">KRPSRVPGLTASNAGYLIPEAVRKRFSGPNGWTSHLPLHLLTDKFCYFNNQASAKELNDLFTMDGSSGTIMSVAKELPFEPELSLTFDEWFQAQGRFLELIETYVPEEHELWVIHFNRILHRPNRAKHWPLCLEYDSEIRRRSLTTGIDPSAFHLDVWNELESAHIGNRAIEHVRRELKHSGGWEHSTGHRPPYEKRSDGEGSSFRSKTKSRCFVCGSTDGFHKAKSCTADRLTSGKPAILITQKSGGGPRRDKNGVAYCFSFNGRSGCNAQGGECEKGKHWCSICGSRNGLHSAQNCVSI</sequence>
<dbReference type="EMBL" id="JARJCM010000301">
    <property type="protein sequence ID" value="KAJ7019270.1"/>
    <property type="molecule type" value="Genomic_DNA"/>
</dbReference>
<evidence type="ECO:0000256" key="1">
    <source>
        <dbReference type="SAM" id="MobiDB-lite"/>
    </source>
</evidence>
<dbReference type="Proteomes" id="UP001218188">
    <property type="component" value="Unassembled WGS sequence"/>
</dbReference>
<comment type="caution">
    <text evidence="3">The sequence shown here is derived from an EMBL/GenBank/DDBJ whole genome shotgun (WGS) entry which is preliminary data.</text>
</comment>
<dbReference type="AlphaFoldDB" id="A0AAD6S3J6"/>
<organism evidence="3 4">
    <name type="scientific">Mycena alexandri</name>
    <dbReference type="NCBI Taxonomy" id="1745969"/>
    <lineage>
        <taxon>Eukaryota</taxon>
        <taxon>Fungi</taxon>
        <taxon>Dikarya</taxon>
        <taxon>Basidiomycota</taxon>
        <taxon>Agaricomycotina</taxon>
        <taxon>Agaricomycetes</taxon>
        <taxon>Agaricomycetidae</taxon>
        <taxon>Agaricales</taxon>
        <taxon>Marasmiineae</taxon>
        <taxon>Mycenaceae</taxon>
        <taxon>Mycena</taxon>
    </lineage>
</organism>
<evidence type="ECO:0000313" key="2">
    <source>
        <dbReference type="EMBL" id="KAJ7017691.1"/>
    </source>
</evidence>
<gene>
    <name evidence="3" type="ORF">C8F04DRAFT_975941</name>
    <name evidence="2" type="ORF">C8F04DRAFT_978775</name>
</gene>
<protein>
    <submittedName>
        <fullName evidence="3">Uncharacterized protein</fullName>
    </submittedName>
</protein>
<evidence type="ECO:0000313" key="4">
    <source>
        <dbReference type="Proteomes" id="UP001218188"/>
    </source>
</evidence>
<feature type="region of interest" description="Disordered" evidence="1">
    <location>
        <begin position="182"/>
        <end position="207"/>
    </location>
</feature>
<reference evidence="3" key="1">
    <citation type="submission" date="2023-03" db="EMBL/GenBank/DDBJ databases">
        <title>Massive genome expansion in bonnet fungi (Mycena s.s.) driven by repeated elements and novel gene families across ecological guilds.</title>
        <authorList>
            <consortium name="Lawrence Berkeley National Laboratory"/>
            <person name="Harder C.B."/>
            <person name="Miyauchi S."/>
            <person name="Viragh M."/>
            <person name="Kuo A."/>
            <person name="Thoen E."/>
            <person name="Andreopoulos B."/>
            <person name="Lu D."/>
            <person name="Skrede I."/>
            <person name="Drula E."/>
            <person name="Henrissat B."/>
            <person name="Morin E."/>
            <person name="Kohler A."/>
            <person name="Barry K."/>
            <person name="LaButti K."/>
            <person name="Morin E."/>
            <person name="Salamov A."/>
            <person name="Lipzen A."/>
            <person name="Mereny Z."/>
            <person name="Hegedus B."/>
            <person name="Baldrian P."/>
            <person name="Stursova M."/>
            <person name="Weitz H."/>
            <person name="Taylor A."/>
            <person name="Grigoriev I.V."/>
            <person name="Nagy L.G."/>
            <person name="Martin F."/>
            <person name="Kauserud H."/>
        </authorList>
    </citation>
    <scope>NUCLEOTIDE SEQUENCE</scope>
    <source>
        <strain evidence="3">CBHHK200</strain>
    </source>
</reference>
<dbReference type="EMBL" id="JARJCM010000387">
    <property type="protein sequence ID" value="KAJ7017691.1"/>
    <property type="molecule type" value="Genomic_DNA"/>
</dbReference>